<dbReference type="Pfam" id="PF00172">
    <property type="entry name" value="Zn_clus"/>
    <property type="match status" value="1"/>
</dbReference>
<dbReference type="PROSITE" id="PS00463">
    <property type="entry name" value="ZN2_CY6_FUNGAL_1"/>
    <property type="match status" value="1"/>
</dbReference>
<sequence>MFVQPEMSLRMKSHHLSGRTRGFSQSSAGSRGREPLRSRTGCPECRKRKMKCDEQKPECGQCLRAGRSCRIIDGLFRPHSYSFLVSSSSSSSQRAHDASVLEAHFPGDPEEDNPQNGTQISHQTTEPVMQVPSYRGQRARTDSPKSRHYQDEPVPECHVSSTLEAHRVRTPYEAGTTSMVELPPPDTLEPLAVPGPPAILTAHIQNEPDVAIVAPVAHGFSSLQNSTHEDNRRDRCEVAFFLRHFSEGPGQWMDVCCDHPYFSEQVPLLSPVCTLIRYSAVALAAKQLGYMKSPESSIRQTQSHRLMMQAFAGSNLDFLWYGAKYYDKAIQIFSKLLSREDQSVCQMSPRGSYQAGLPTPESNEFNLAAEYDNTGTTLQIIAACILCQYEDLSATMKAWSSHLDGTYRLLRSYLHETATPPAALPIPQPMKAMDAIYWFFAINDMLDAFVNKRRTRLESKDFSIWRKMGLPLDEDGKLMAHYVQEVHSESIFFKYLIWLMCQLVNSDLGNAVQWNAINEQFDHWQAILPAIFSSAIHWPPFSETDDAQDPAPIKITSHETWFPKDACALSMAFYNMARILLLIHRPLEALRQKVQHGADLLTTYHSLQHDLRGHAIEIISIARGAPNGTVRKYLIQPLYVAGRCLGDANERQELLSILRQIDEDLGVFTDYRQEDLSLEWGIPYHPIEKNIVP</sequence>
<dbReference type="InterPro" id="IPR036864">
    <property type="entry name" value="Zn2-C6_fun-type_DNA-bd_sf"/>
</dbReference>
<evidence type="ECO:0000256" key="1">
    <source>
        <dbReference type="ARBA" id="ARBA00004123"/>
    </source>
</evidence>
<evidence type="ECO:0000256" key="4">
    <source>
        <dbReference type="ARBA" id="ARBA00023163"/>
    </source>
</evidence>
<evidence type="ECO:0000256" key="3">
    <source>
        <dbReference type="ARBA" id="ARBA00023125"/>
    </source>
</evidence>
<feature type="compositionally biased region" description="Polar residues" evidence="6">
    <location>
        <begin position="114"/>
        <end position="127"/>
    </location>
</feature>
<dbReference type="CDD" id="cd00067">
    <property type="entry name" value="GAL4"/>
    <property type="match status" value="1"/>
</dbReference>
<evidence type="ECO:0000313" key="9">
    <source>
        <dbReference type="Proteomes" id="UP001143548"/>
    </source>
</evidence>
<dbReference type="PANTHER" id="PTHR37534:SF9">
    <property type="entry name" value="ZN(II)2CYS6 TRANSCRIPTION FACTOR (EUROFUNG)"/>
    <property type="match status" value="1"/>
</dbReference>
<dbReference type="PROSITE" id="PS50048">
    <property type="entry name" value="ZN2_CY6_FUNGAL_2"/>
    <property type="match status" value="1"/>
</dbReference>
<dbReference type="Pfam" id="PF11951">
    <property type="entry name" value="Fungal_trans_2"/>
    <property type="match status" value="1"/>
</dbReference>
<feature type="region of interest" description="Disordered" evidence="6">
    <location>
        <begin position="104"/>
        <end position="157"/>
    </location>
</feature>
<dbReference type="GO" id="GO:0000981">
    <property type="term" value="F:DNA-binding transcription factor activity, RNA polymerase II-specific"/>
    <property type="evidence" value="ECO:0007669"/>
    <property type="project" value="InterPro"/>
</dbReference>
<dbReference type="InterPro" id="IPR021858">
    <property type="entry name" value="Fun_TF"/>
</dbReference>
<dbReference type="SUPFAM" id="SSF57701">
    <property type="entry name" value="Zn2/Cys6 DNA-binding domain"/>
    <property type="match status" value="1"/>
</dbReference>
<dbReference type="InterPro" id="IPR001138">
    <property type="entry name" value="Zn2Cys6_DnaBD"/>
</dbReference>
<dbReference type="GO" id="GO:0005634">
    <property type="term" value="C:nucleus"/>
    <property type="evidence" value="ECO:0007669"/>
    <property type="project" value="UniProtKB-SubCell"/>
</dbReference>
<dbReference type="Proteomes" id="UP001143548">
    <property type="component" value="Unassembled WGS sequence"/>
</dbReference>
<dbReference type="PANTHER" id="PTHR37534">
    <property type="entry name" value="TRANSCRIPTIONAL ACTIVATOR PROTEIN UGA3"/>
    <property type="match status" value="1"/>
</dbReference>
<organism evidence="8 9">
    <name type="scientific">Aspergillus brasiliensis</name>
    <dbReference type="NCBI Taxonomy" id="319629"/>
    <lineage>
        <taxon>Eukaryota</taxon>
        <taxon>Fungi</taxon>
        <taxon>Dikarya</taxon>
        <taxon>Ascomycota</taxon>
        <taxon>Pezizomycotina</taxon>
        <taxon>Eurotiomycetes</taxon>
        <taxon>Eurotiomycetidae</taxon>
        <taxon>Eurotiales</taxon>
        <taxon>Aspergillaceae</taxon>
        <taxon>Aspergillus</taxon>
        <taxon>Aspergillus subgen. Circumdati</taxon>
    </lineage>
</organism>
<evidence type="ECO:0000313" key="8">
    <source>
        <dbReference type="EMBL" id="GKZ19578.1"/>
    </source>
</evidence>
<protein>
    <recommendedName>
        <fullName evidence="7">Zn(2)-C6 fungal-type domain-containing protein</fullName>
    </recommendedName>
</protein>
<keyword evidence="3" id="KW-0238">DNA-binding</keyword>
<dbReference type="SMART" id="SM00066">
    <property type="entry name" value="GAL4"/>
    <property type="match status" value="1"/>
</dbReference>
<comment type="caution">
    <text evidence="8">The sequence shown here is derived from an EMBL/GenBank/DDBJ whole genome shotgun (WGS) entry which is preliminary data.</text>
</comment>
<keyword evidence="5" id="KW-0539">Nucleus</keyword>
<evidence type="ECO:0000256" key="6">
    <source>
        <dbReference type="SAM" id="MobiDB-lite"/>
    </source>
</evidence>
<comment type="subcellular location">
    <subcellularLocation>
        <location evidence="1">Nucleus</location>
    </subcellularLocation>
</comment>
<proteinExistence type="predicted"/>
<dbReference type="EMBL" id="BROQ01000020">
    <property type="protein sequence ID" value="GKZ19578.1"/>
    <property type="molecule type" value="Genomic_DNA"/>
</dbReference>
<keyword evidence="2" id="KW-0805">Transcription regulation</keyword>
<gene>
    <name evidence="8" type="ORF">AbraCBS73388_004387</name>
</gene>
<name>A0A9W6DK68_9EURO</name>
<dbReference type="GO" id="GO:0045944">
    <property type="term" value="P:positive regulation of transcription by RNA polymerase II"/>
    <property type="evidence" value="ECO:0007669"/>
    <property type="project" value="TreeGrafter"/>
</dbReference>
<evidence type="ECO:0000256" key="5">
    <source>
        <dbReference type="ARBA" id="ARBA00023242"/>
    </source>
</evidence>
<dbReference type="GO" id="GO:0000976">
    <property type="term" value="F:transcription cis-regulatory region binding"/>
    <property type="evidence" value="ECO:0007669"/>
    <property type="project" value="TreeGrafter"/>
</dbReference>
<dbReference type="AlphaFoldDB" id="A0A9W6DK68"/>
<keyword evidence="4" id="KW-0804">Transcription</keyword>
<evidence type="ECO:0000259" key="7">
    <source>
        <dbReference type="PROSITE" id="PS50048"/>
    </source>
</evidence>
<dbReference type="Gene3D" id="4.10.240.10">
    <property type="entry name" value="Zn(2)-C6 fungal-type DNA-binding domain"/>
    <property type="match status" value="1"/>
</dbReference>
<evidence type="ECO:0000256" key="2">
    <source>
        <dbReference type="ARBA" id="ARBA00023015"/>
    </source>
</evidence>
<feature type="region of interest" description="Disordered" evidence="6">
    <location>
        <begin position="1"/>
        <end position="40"/>
    </location>
</feature>
<reference evidence="8" key="1">
    <citation type="submission" date="2022-07" db="EMBL/GenBank/DDBJ databases">
        <title>Taxonomy of Aspergillus series Nigri: significant species reduction supported by multi-species coalescent approaches.</title>
        <authorList>
            <person name="Bian C."/>
            <person name="Kusuya Y."/>
            <person name="Sklenar F."/>
            <person name="D'hooge E."/>
            <person name="Yaguchi T."/>
            <person name="Takahashi H."/>
            <person name="Hubka V."/>
        </authorList>
    </citation>
    <scope>NUCLEOTIDE SEQUENCE</scope>
    <source>
        <strain evidence="8">CBS 733.88</strain>
    </source>
</reference>
<feature type="compositionally biased region" description="Basic and acidic residues" evidence="6">
    <location>
        <begin position="139"/>
        <end position="151"/>
    </location>
</feature>
<dbReference type="GO" id="GO:0008270">
    <property type="term" value="F:zinc ion binding"/>
    <property type="evidence" value="ECO:0007669"/>
    <property type="project" value="InterPro"/>
</dbReference>
<feature type="domain" description="Zn(2)-C6 fungal-type" evidence="7">
    <location>
        <begin position="41"/>
        <end position="71"/>
    </location>
</feature>
<accession>A0A9W6DK68</accession>